<evidence type="ECO:0000256" key="11">
    <source>
        <dbReference type="ARBA" id="ARBA00031009"/>
    </source>
</evidence>
<dbReference type="FunFam" id="2.20.25.10:FF:000012">
    <property type="entry name" value="Putative transcription factor IIIB 90 kDa subunit"/>
    <property type="match status" value="1"/>
</dbReference>
<dbReference type="SMART" id="SM00385">
    <property type="entry name" value="CYCLIN"/>
    <property type="match status" value="2"/>
</dbReference>
<evidence type="ECO:0000256" key="3">
    <source>
        <dbReference type="ARBA" id="ARBA00022723"/>
    </source>
</evidence>
<keyword evidence="9" id="KW-0804">Transcription</keyword>
<dbReference type="GO" id="GO:0070897">
    <property type="term" value="P:transcription preinitiation complex assembly"/>
    <property type="evidence" value="ECO:0007669"/>
    <property type="project" value="InterPro"/>
</dbReference>
<dbReference type="PANTHER" id="PTHR11618:SF4">
    <property type="entry name" value="TRANSCRIPTION FACTOR IIIB 90 KDA SUBUNIT"/>
    <property type="match status" value="1"/>
</dbReference>
<gene>
    <name evidence="15" type="ORF">CANVERA_P0151</name>
</gene>
<name>A0A9W4TQU1_9ASCO</name>
<dbReference type="InterPro" id="IPR036915">
    <property type="entry name" value="Cyclin-like_sf"/>
</dbReference>
<dbReference type="InterPro" id="IPR000812">
    <property type="entry name" value="TFIIB"/>
</dbReference>
<evidence type="ECO:0000256" key="2">
    <source>
        <dbReference type="ARBA" id="ARBA00010857"/>
    </source>
</evidence>
<dbReference type="GO" id="GO:0005634">
    <property type="term" value="C:nucleus"/>
    <property type="evidence" value="ECO:0007669"/>
    <property type="project" value="UniProtKB-SubCell"/>
</dbReference>
<evidence type="ECO:0000259" key="14">
    <source>
        <dbReference type="PROSITE" id="PS51134"/>
    </source>
</evidence>
<sequence>MSKIRGQNKCKNCGHTQFDTSYTTAGDISCMRCGTVLEENPIVSEVQFGESSSGAAMVQGAMVGADQARATFTGGRQNAMESREQTLLNGKRKIKRIANSLKIPDYIAEAAGEWFRLALTLNFVQGRRSNNVLATCLYVACRKERTHHMLIDFSSRLQISVYSLGATFLKMVKALHITSLPLADPSLFIQHFVEKLDFKDKTTKVAKDAVKLAARMSSDWIHEGRRPAGIAGACVLLAARMNNFRRSHAEIVAVSHVGEETLQRRLNEFKNTRAGKLSIKSFRETEDIKSSNPPSFEKNRKLEVKIANDLRRKTDEINDISKLTDEQQKEFLASLPKEEAQKQLLINTILTDMSITKETLNEQMKRIINMKNTKLKDSMYLTPHELNNGGSTPDFTNDDEKGKEEYDRIWNMNWPKNLVENLPKTEDILKSVRDDIELNSDDDDEIVLESKLTETEIEIKERIWTGLNHDYMIEQEKKRLKEEADLITGNTQGATTTKRRKKSPTNSNLPPEIQKELGDMVLDEDGAPTSAADSVKRYLSSTSVSKKLNYESLSGLFQNDNMGGF</sequence>
<dbReference type="AlphaFoldDB" id="A0A9W4TQU1"/>
<dbReference type="InterPro" id="IPR013763">
    <property type="entry name" value="Cyclin-like_dom"/>
</dbReference>
<evidence type="ECO:0000256" key="8">
    <source>
        <dbReference type="ARBA" id="ARBA00023159"/>
    </source>
</evidence>
<evidence type="ECO:0000313" key="16">
    <source>
        <dbReference type="Proteomes" id="UP001152885"/>
    </source>
</evidence>
<keyword evidence="4" id="KW-0677">Repeat</keyword>
<reference evidence="15" key="1">
    <citation type="submission" date="2022-12" db="EMBL/GenBank/DDBJ databases">
        <authorList>
            <person name="Brejova B."/>
        </authorList>
    </citation>
    <scope>NUCLEOTIDE SEQUENCE</scope>
</reference>
<evidence type="ECO:0000313" key="15">
    <source>
        <dbReference type="EMBL" id="CAI5755635.1"/>
    </source>
</evidence>
<keyword evidence="10" id="KW-0539">Nucleus</keyword>
<evidence type="ECO:0000256" key="4">
    <source>
        <dbReference type="ARBA" id="ARBA00022737"/>
    </source>
</evidence>
<keyword evidence="3" id="KW-0479">Metal-binding</keyword>
<dbReference type="SUPFAM" id="SSF57783">
    <property type="entry name" value="Zinc beta-ribbon"/>
    <property type="match status" value="1"/>
</dbReference>
<dbReference type="Gene3D" id="2.20.25.10">
    <property type="match status" value="1"/>
</dbReference>
<keyword evidence="6" id="KW-0862">Zinc</keyword>
<dbReference type="CDD" id="cd20553">
    <property type="entry name" value="CYCLIN_TFIIIB90_rpt1"/>
    <property type="match status" value="1"/>
</dbReference>
<dbReference type="InterPro" id="IPR011665">
    <property type="entry name" value="BRF1_TBP-bd_dom"/>
</dbReference>
<evidence type="ECO:0000256" key="5">
    <source>
        <dbReference type="ARBA" id="ARBA00022771"/>
    </source>
</evidence>
<evidence type="ECO:0000256" key="13">
    <source>
        <dbReference type="SAM" id="MobiDB-lite"/>
    </source>
</evidence>
<dbReference type="OrthoDB" id="511529at2759"/>
<dbReference type="InterPro" id="IPR013150">
    <property type="entry name" value="TFIIB_cyclin"/>
</dbReference>
<accession>A0A9W4TQU1</accession>
<dbReference type="Gene3D" id="1.20.5.650">
    <property type="entry name" value="Single helix bin"/>
    <property type="match status" value="1"/>
</dbReference>
<feature type="region of interest" description="Disordered" evidence="13">
    <location>
        <begin position="490"/>
        <end position="512"/>
    </location>
</feature>
<protein>
    <recommendedName>
        <fullName evidence="11">B-related factor 1</fullName>
    </recommendedName>
</protein>
<comment type="subcellular location">
    <subcellularLocation>
        <location evidence="1">Nucleus</location>
    </subcellularLocation>
</comment>
<comment type="similarity">
    <text evidence="2">Belongs to the TFIIB family.</text>
</comment>
<dbReference type="FunFam" id="1.10.472.10:FF:000002">
    <property type="entry name" value="Transcription factor IIIB 90 kDa subunit"/>
    <property type="match status" value="1"/>
</dbReference>
<evidence type="ECO:0000256" key="9">
    <source>
        <dbReference type="ARBA" id="ARBA00023163"/>
    </source>
</evidence>
<dbReference type="PROSITE" id="PS00782">
    <property type="entry name" value="TFIIB"/>
    <property type="match status" value="2"/>
</dbReference>
<dbReference type="InterPro" id="IPR013137">
    <property type="entry name" value="Znf_TFIIB"/>
</dbReference>
<dbReference type="GO" id="GO:0001006">
    <property type="term" value="F:RNA polymerase III type 3 promoter sequence-specific DNA binding"/>
    <property type="evidence" value="ECO:0007669"/>
    <property type="project" value="TreeGrafter"/>
</dbReference>
<dbReference type="PROSITE" id="PS51134">
    <property type="entry name" value="ZF_TFIIB"/>
    <property type="match status" value="1"/>
</dbReference>
<evidence type="ECO:0000256" key="7">
    <source>
        <dbReference type="ARBA" id="ARBA00023015"/>
    </source>
</evidence>
<keyword evidence="5 12" id="KW-0863">Zinc-finger</keyword>
<proteinExistence type="inferred from homology"/>
<keyword evidence="16" id="KW-1185">Reference proteome</keyword>
<dbReference type="GO" id="GO:0017025">
    <property type="term" value="F:TBP-class protein binding"/>
    <property type="evidence" value="ECO:0007669"/>
    <property type="project" value="InterPro"/>
</dbReference>
<dbReference type="Proteomes" id="UP001152885">
    <property type="component" value="Unassembled WGS sequence"/>
</dbReference>
<dbReference type="EMBL" id="CANTUO010000001">
    <property type="protein sequence ID" value="CAI5755635.1"/>
    <property type="molecule type" value="Genomic_DNA"/>
</dbReference>
<dbReference type="InterPro" id="IPR023486">
    <property type="entry name" value="TFIIB_CS"/>
</dbReference>
<dbReference type="Pfam" id="PF00382">
    <property type="entry name" value="TFIIB"/>
    <property type="match status" value="2"/>
</dbReference>
<dbReference type="Pfam" id="PF07741">
    <property type="entry name" value="BRF1"/>
    <property type="match status" value="1"/>
</dbReference>
<evidence type="ECO:0000256" key="12">
    <source>
        <dbReference type="PROSITE-ProRule" id="PRU00469"/>
    </source>
</evidence>
<dbReference type="SUPFAM" id="SSF47954">
    <property type="entry name" value="Cyclin-like"/>
    <property type="match status" value="2"/>
</dbReference>
<dbReference type="Gene3D" id="1.10.472.10">
    <property type="entry name" value="Cyclin-like"/>
    <property type="match status" value="2"/>
</dbReference>
<dbReference type="PANTHER" id="PTHR11618">
    <property type="entry name" value="TRANSCRIPTION INITIATION FACTOR IIB-RELATED"/>
    <property type="match status" value="1"/>
</dbReference>
<dbReference type="GO" id="GO:0097550">
    <property type="term" value="C:transcription preinitiation complex"/>
    <property type="evidence" value="ECO:0007669"/>
    <property type="project" value="TreeGrafter"/>
</dbReference>
<organism evidence="15 16">
    <name type="scientific">Candida verbasci</name>
    <dbReference type="NCBI Taxonomy" id="1227364"/>
    <lineage>
        <taxon>Eukaryota</taxon>
        <taxon>Fungi</taxon>
        <taxon>Dikarya</taxon>
        <taxon>Ascomycota</taxon>
        <taxon>Saccharomycotina</taxon>
        <taxon>Pichiomycetes</taxon>
        <taxon>Debaryomycetaceae</taxon>
        <taxon>Candida/Lodderomyces clade</taxon>
        <taxon>Candida</taxon>
    </lineage>
</organism>
<evidence type="ECO:0000256" key="6">
    <source>
        <dbReference type="ARBA" id="ARBA00022833"/>
    </source>
</evidence>
<evidence type="ECO:0000256" key="10">
    <source>
        <dbReference type="ARBA" id="ARBA00023242"/>
    </source>
</evidence>
<comment type="caution">
    <text evidence="15">The sequence shown here is derived from an EMBL/GenBank/DDBJ whole genome shotgun (WGS) entry which is preliminary data.</text>
</comment>
<dbReference type="CDD" id="cd20554">
    <property type="entry name" value="CYCLIN_TFIIIB90_rpt2"/>
    <property type="match status" value="1"/>
</dbReference>
<dbReference type="FunFam" id="1.10.472.10:FF:000007">
    <property type="entry name" value="Transcription factor IIIB 90 kDa subunit"/>
    <property type="match status" value="1"/>
</dbReference>
<dbReference type="PRINTS" id="PR00685">
    <property type="entry name" value="TIFACTORIIB"/>
</dbReference>
<dbReference type="GO" id="GO:0008270">
    <property type="term" value="F:zinc ion binding"/>
    <property type="evidence" value="ECO:0007669"/>
    <property type="project" value="UniProtKB-KW"/>
</dbReference>
<feature type="domain" description="TFIIB-type" evidence="14">
    <location>
        <begin position="6"/>
        <end position="38"/>
    </location>
</feature>
<dbReference type="Pfam" id="PF08271">
    <property type="entry name" value="Zn_Ribbon_TF"/>
    <property type="match status" value="1"/>
</dbReference>
<dbReference type="GO" id="GO:0000995">
    <property type="term" value="F:RNA polymerase III general transcription initiation factor activity"/>
    <property type="evidence" value="ECO:0007669"/>
    <property type="project" value="TreeGrafter"/>
</dbReference>
<evidence type="ECO:0000256" key="1">
    <source>
        <dbReference type="ARBA" id="ARBA00004123"/>
    </source>
</evidence>
<keyword evidence="7" id="KW-0805">Transcription regulation</keyword>
<keyword evidence="8" id="KW-0010">Activator</keyword>
<dbReference type="GO" id="GO:0006384">
    <property type="term" value="P:transcription initiation at RNA polymerase III promoter"/>
    <property type="evidence" value="ECO:0007669"/>
    <property type="project" value="UniProtKB-ARBA"/>
</dbReference>
<dbReference type="GO" id="GO:0000126">
    <property type="term" value="C:transcription factor TFIIIB complex"/>
    <property type="evidence" value="ECO:0007669"/>
    <property type="project" value="TreeGrafter"/>
</dbReference>